<accession>A0ABS2DNN7</accession>
<dbReference type="InterPro" id="IPR004565">
    <property type="entry name" value="OM_lipoprot_LolB"/>
</dbReference>
<keyword evidence="6" id="KW-0732">Signal</keyword>
<evidence type="ECO:0000256" key="4">
    <source>
        <dbReference type="ARBA" id="ARBA00016202"/>
    </source>
</evidence>
<keyword evidence="10" id="KW-0143">Chaperone</keyword>
<evidence type="ECO:0000313" key="13">
    <source>
        <dbReference type="EMBL" id="MBM6702993.1"/>
    </source>
</evidence>
<keyword evidence="5" id="KW-0813">Transport</keyword>
<evidence type="ECO:0000256" key="11">
    <source>
        <dbReference type="ARBA" id="ARBA00023237"/>
    </source>
</evidence>
<evidence type="ECO:0000256" key="10">
    <source>
        <dbReference type="ARBA" id="ARBA00023186"/>
    </source>
</evidence>
<protein>
    <recommendedName>
        <fullName evidence="4">Outer-membrane lipoprotein LolB</fullName>
    </recommendedName>
</protein>
<keyword evidence="14" id="KW-1185">Reference proteome</keyword>
<dbReference type="Pfam" id="PF03550">
    <property type="entry name" value="LolB"/>
    <property type="match status" value="1"/>
</dbReference>
<dbReference type="InterPro" id="IPR029046">
    <property type="entry name" value="LolA/LolB/LppX"/>
</dbReference>
<keyword evidence="9" id="KW-0564">Palmitate</keyword>
<proteinExistence type="inferred from homology"/>
<evidence type="ECO:0000256" key="1">
    <source>
        <dbReference type="ARBA" id="ARBA00004459"/>
    </source>
</evidence>
<organism evidence="13 14">
    <name type="scientific">Sutterella massiliensis</name>
    <dbReference type="NCBI Taxonomy" id="1816689"/>
    <lineage>
        <taxon>Bacteria</taxon>
        <taxon>Pseudomonadati</taxon>
        <taxon>Pseudomonadota</taxon>
        <taxon>Betaproteobacteria</taxon>
        <taxon>Burkholderiales</taxon>
        <taxon>Sutterellaceae</taxon>
        <taxon>Sutterella</taxon>
    </lineage>
</organism>
<name>A0ABS2DNN7_9BURK</name>
<dbReference type="RefSeq" id="WP_205101386.1">
    <property type="nucleotide sequence ID" value="NZ_JACJJC010000001.1"/>
</dbReference>
<dbReference type="EMBL" id="JACJJC010000001">
    <property type="protein sequence ID" value="MBM6702993.1"/>
    <property type="molecule type" value="Genomic_DNA"/>
</dbReference>
<gene>
    <name evidence="13" type="ORF">H6A60_00495</name>
</gene>
<keyword evidence="11" id="KW-0998">Cell outer membrane</keyword>
<dbReference type="Proteomes" id="UP000715095">
    <property type="component" value="Unassembled WGS sequence"/>
</dbReference>
<comment type="subunit">
    <text evidence="3">Monomer.</text>
</comment>
<evidence type="ECO:0000256" key="3">
    <source>
        <dbReference type="ARBA" id="ARBA00011245"/>
    </source>
</evidence>
<reference evidence="13 14" key="1">
    <citation type="journal article" date="2021" name="Sci. Rep.">
        <title>The distribution of antibiotic resistance genes in chicken gut microbiota commensals.</title>
        <authorList>
            <person name="Juricova H."/>
            <person name="Matiasovicova J."/>
            <person name="Kubasova T."/>
            <person name="Cejkova D."/>
            <person name="Rychlik I."/>
        </authorList>
    </citation>
    <scope>NUCLEOTIDE SEQUENCE [LARGE SCALE GENOMIC DNA]</scope>
    <source>
        <strain evidence="13 14">An829</strain>
    </source>
</reference>
<evidence type="ECO:0000256" key="9">
    <source>
        <dbReference type="ARBA" id="ARBA00023139"/>
    </source>
</evidence>
<sequence>MIGRRAFLGLACFVAAAILSGCQTLPREARRWQGRFSLVAHSAAQNVSETGRFELVEAPDFRRLDLLTPLSGVIARIESTSQGASLWFGSSSEPATAPNIDALLLRRLGFTVPVELLIDLLSGENGSADTGSAGGWQYEISSRTSSGTPRRLVFRHESAGQIPEIKLILAVNDA</sequence>
<comment type="similarity">
    <text evidence="2">Belongs to the LolB family.</text>
</comment>
<comment type="caution">
    <text evidence="13">The sequence shown here is derived from an EMBL/GenBank/DDBJ whole genome shotgun (WGS) entry which is preliminary data.</text>
</comment>
<evidence type="ECO:0000256" key="8">
    <source>
        <dbReference type="ARBA" id="ARBA00023136"/>
    </source>
</evidence>
<keyword evidence="12" id="KW-0449">Lipoprotein</keyword>
<dbReference type="SUPFAM" id="SSF89392">
    <property type="entry name" value="Prokaryotic lipoproteins and lipoprotein localization factors"/>
    <property type="match status" value="1"/>
</dbReference>
<keyword evidence="7" id="KW-0653">Protein transport</keyword>
<evidence type="ECO:0000256" key="2">
    <source>
        <dbReference type="ARBA" id="ARBA00009696"/>
    </source>
</evidence>
<evidence type="ECO:0000256" key="5">
    <source>
        <dbReference type="ARBA" id="ARBA00022448"/>
    </source>
</evidence>
<evidence type="ECO:0000256" key="12">
    <source>
        <dbReference type="ARBA" id="ARBA00023288"/>
    </source>
</evidence>
<keyword evidence="8" id="KW-0472">Membrane</keyword>
<dbReference type="Gene3D" id="2.50.20.10">
    <property type="entry name" value="Lipoprotein localisation LolA/LolB/LppX"/>
    <property type="match status" value="1"/>
</dbReference>
<dbReference type="PROSITE" id="PS51257">
    <property type="entry name" value="PROKAR_LIPOPROTEIN"/>
    <property type="match status" value="1"/>
</dbReference>
<evidence type="ECO:0000256" key="7">
    <source>
        <dbReference type="ARBA" id="ARBA00022927"/>
    </source>
</evidence>
<evidence type="ECO:0000256" key="6">
    <source>
        <dbReference type="ARBA" id="ARBA00022729"/>
    </source>
</evidence>
<evidence type="ECO:0000313" key="14">
    <source>
        <dbReference type="Proteomes" id="UP000715095"/>
    </source>
</evidence>
<comment type="subcellular location">
    <subcellularLocation>
        <location evidence="1">Cell outer membrane</location>
        <topology evidence="1">Lipid-anchor</topology>
    </subcellularLocation>
</comment>